<protein>
    <recommendedName>
        <fullName evidence="3">Cytochrome c domain-containing protein</fullName>
    </recommendedName>
</protein>
<dbReference type="Gene3D" id="1.10.760.10">
    <property type="entry name" value="Cytochrome c-like domain"/>
    <property type="match status" value="1"/>
</dbReference>
<name>A0A0B0EKD6_9BACT</name>
<sequence length="103" mass="11834">MKSRTTYTIMIVFLLFIQQVISGCSTTVTKNSQKDNLHKIETGLVSQNLYQSKCALCHELPDINEYSSDEWTSIIDNRHNTKAARKFITIEEAEKIKGYLKSM</sequence>
<accession>A0A0B0EKD6</accession>
<reference evidence="1 2" key="1">
    <citation type="submission" date="2014-10" db="EMBL/GenBank/DDBJ databases">
        <title>Draft genome of anammox bacterium scalindua brodae, obtained using differential coverage binning of sequence data from two enrichment reactors.</title>
        <authorList>
            <person name="Speth D.R."/>
            <person name="Russ L."/>
            <person name="Kartal B."/>
            <person name="Op den Camp H.J."/>
            <person name="Dutilh B.E."/>
            <person name="Jetten M.S."/>
        </authorList>
    </citation>
    <scope>NUCLEOTIDE SEQUENCE [LARGE SCALE GENOMIC DNA]</scope>
    <source>
        <strain evidence="1">RU1</strain>
    </source>
</reference>
<dbReference type="GO" id="GO:0020037">
    <property type="term" value="F:heme binding"/>
    <property type="evidence" value="ECO:0007669"/>
    <property type="project" value="InterPro"/>
</dbReference>
<dbReference type="Proteomes" id="UP000030652">
    <property type="component" value="Unassembled WGS sequence"/>
</dbReference>
<gene>
    <name evidence="1" type="ORF">SCABRO_01207</name>
</gene>
<evidence type="ECO:0000313" key="1">
    <source>
        <dbReference type="EMBL" id="KHE93044.1"/>
    </source>
</evidence>
<dbReference type="EMBL" id="JRYO01000081">
    <property type="protein sequence ID" value="KHE93044.1"/>
    <property type="molecule type" value="Genomic_DNA"/>
</dbReference>
<comment type="caution">
    <text evidence="1">The sequence shown here is derived from an EMBL/GenBank/DDBJ whole genome shotgun (WGS) entry which is preliminary data.</text>
</comment>
<dbReference type="GO" id="GO:0009055">
    <property type="term" value="F:electron transfer activity"/>
    <property type="evidence" value="ECO:0007669"/>
    <property type="project" value="InterPro"/>
</dbReference>
<proteinExistence type="predicted"/>
<evidence type="ECO:0008006" key="3">
    <source>
        <dbReference type="Google" id="ProtNLM"/>
    </source>
</evidence>
<evidence type="ECO:0000313" key="2">
    <source>
        <dbReference type="Proteomes" id="UP000030652"/>
    </source>
</evidence>
<dbReference type="PROSITE" id="PS51257">
    <property type="entry name" value="PROKAR_LIPOPROTEIN"/>
    <property type="match status" value="1"/>
</dbReference>
<dbReference type="InterPro" id="IPR036909">
    <property type="entry name" value="Cyt_c-like_dom_sf"/>
</dbReference>
<organism evidence="1 2">
    <name type="scientific">Candidatus Scalindua brodae</name>
    <dbReference type="NCBI Taxonomy" id="237368"/>
    <lineage>
        <taxon>Bacteria</taxon>
        <taxon>Pseudomonadati</taxon>
        <taxon>Planctomycetota</taxon>
        <taxon>Candidatus Brocadiia</taxon>
        <taxon>Candidatus Brocadiales</taxon>
        <taxon>Candidatus Scalinduaceae</taxon>
        <taxon>Candidatus Scalindua</taxon>
    </lineage>
</organism>
<dbReference type="AlphaFoldDB" id="A0A0B0EKD6"/>